<dbReference type="Proteomes" id="UP000799428">
    <property type="component" value="Unassembled WGS sequence"/>
</dbReference>
<accession>A0A6G1KPN7</accession>
<evidence type="ECO:0000313" key="1">
    <source>
        <dbReference type="EMBL" id="KAF2714442.1"/>
    </source>
</evidence>
<dbReference type="AlphaFoldDB" id="A0A6G1KPN7"/>
<proteinExistence type="predicted"/>
<protein>
    <submittedName>
        <fullName evidence="1">Uncharacterized protein</fullName>
    </submittedName>
</protein>
<sequence>LRFNLKLKRRIRSREAQQEANKLVYRLVKEELKKGAINRYSRQYLYLHFKQKF</sequence>
<gene>
    <name evidence="1" type="ORF">K504DRAFT_368046</name>
</gene>
<organism evidence="1 2">
    <name type="scientific">Pleomassaria siparia CBS 279.74</name>
    <dbReference type="NCBI Taxonomy" id="1314801"/>
    <lineage>
        <taxon>Eukaryota</taxon>
        <taxon>Fungi</taxon>
        <taxon>Dikarya</taxon>
        <taxon>Ascomycota</taxon>
        <taxon>Pezizomycotina</taxon>
        <taxon>Dothideomycetes</taxon>
        <taxon>Pleosporomycetidae</taxon>
        <taxon>Pleosporales</taxon>
        <taxon>Pleomassariaceae</taxon>
        <taxon>Pleomassaria</taxon>
    </lineage>
</organism>
<feature type="non-terminal residue" evidence="1">
    <location>
        <position position="1"/>
    </location>
</feature>
<name>A0A6G1KPN7_9PLEO</name>
<dbReference type="EMBL" id="MU005764">
    <property type="protein sequence ID" value="KAF2714442.1"/>
    <property type="molecule type" value="Genomic_DNA"/>
</dbReference>
<evidence type="ECO:0000313" key="2">
    <source>
        <dbReference type="Proteomes" id="UP000799428"/>
    </source>
</evidence>
<reference evidence="1" key="1">
    <citation type="journal article" date="2020" name="Stud. Mycol.">
        <title>101 Dothideomycetes genomes: a test case for predicting lifestyles and emergence of pathogens.</title>
        <authorList>
            <person name="Haridas S."/>
            <person name="Albert R."/>
            <person name="Binder M."/>
            <person name="Bloem J."/>
            <person name="Labutti K."/>
            <person name="Salamov A."/>
            <person name="Andreopoulos B."/>
            <person name="Baker S."/>
            <person name="Barry K."/>
            <person name="Bills G."/>
            <person name="Bluhm B."/>
            <person name="Cannon C."/>
            <person name="Castanera R."/>
            <person name="Culley D."/>
            <person name="Daum C."/>
            <person name="Ezra D."/>
            <person name="Gonzalez J."/>
            <person name="Henrissat B."/>
            <person name="Kuo A."/>
            <person name="Liang C."/>
            <person name="Lipzen A."/>
            <person name="Lutzoni F."/>
            <person name="Magnuson J."/>
            <person name="Mondo S."/>
            <person name="Nolan M."/>
            <person name="Ohm R."/>
            <person name="Pangilinan J."/>
            <person name="Park H.-J."/>
            <person name="Ramirez L."/>
            <person name="Alfaro M."/>
            <person name="Sun H."/>
            <person name="Tritt A."/>
            <person name="Yoshinaga Y."/>
            <person name="Zwiers L.-H."/>
            <person name="Turgeon B."/>
            <person name="Goodwin S."/>
            <person name="Spatafora J."/>
            <person name="Crous P."/>
            <person name="Grigoriev I."/>
        </authorList>
    </citation>
    <scope>NUCLEOTIDE SEQUENCE</scope>
    <source>
        <strain evidence="1">CBS 279.74</strain>
    </source>
</reference>
<keyword evidence="2" id="KW-1185">Reference proteome</keyword>